<reference evidence="2" key="1">
    <citation type="journal article" date="2014" name="PLoS ONE">
        <title>Transcriptome-Based Identification of ABC Transporters in the Western Tarnished Plant Bug Lygus hesperus.</title>
        <authorList>
            <person name="Hull J.J."/>
            <person name="Chaney K."/>
            <person name="Geib S.M."/>
            <person name="Fabrick J.A."/>
            <person name="Brent C.S."/>
            <person name="Walsh D."/>
            <person name="Lavine L.C."/>
        </authorList>
    </citation>
    <scope>NUCLEOTIDE SEQUENCE</scope>
</reference>
<keyword evidence="2" id="KW-0378">Hydrolase</keyword>
<feature type="non-terminal residue" evidence="2">
    <location>
        <position position="1"/>
    </location>
</feature>
<gene>
    <name evidence="2" type="primary">gloB_1</name>
    <name evidence="2" type="ORF">CM83_24011</name>
</gene>
<dbReference type="AlphaFoldDB" id="A0A0A9WAE9"/>
<sequence>TNQISPEACRQLRNVQIHDPRKISVAVGPADGLNMVDLNNQKCVTSASGREDVEVCQTHTSGESTDMIHCECFNHDIPTKNKEFSFSRSQACGNVFSEQFYDTILNNKRTPENCQTTTNQVTSDQRLYFGKGNPNRDARVFDTRNARRDLILSADYKKYDPYANSNQQVEFIRNPGDSTDNPSRFTNCGGPHPHHSLNEASSGKLVPKTHSHGVSSLDFNLEKVVSNDHSERFIGGNGATLTSSMPCLDYSCKKVRFKERTSPEPSAHRNNVYSNSECSHRKGNMAGFRLNLLKGGEYLLDEVLSENETQNTNGETVRSDSPTDKKTFFIHDHLDCRRTLQNESSRGRHSKVIANDSSCFTEPTYSSWCELKTPAKIKGPRSPQTETDFNEPMKEK</sequence>
<protein>
    <submittedName>
        <fullName evidence="2">Hydroxyacylglutathione hydrolase</fullName>
    </submittedName>
</protein>
<reference evidence="2" key="2">
    <citation type="submission" date="2014-07" db="EMBL/GenBank/DDBJ databases">
        <authorList>
            <person name="Hull J."/>
        </authorList>
    </citation>
    <scope>NUCLEOTIDE SEQUENCE</scope>
</reference>
<feature type="region of interest" description="Disordered" evidence="1">
    <location>
        <begin position="189"/>
        <end position="209"/>
    </location>
</feature>
<evidence type="ECO:0000313" key="2">
    <source>
        <dbReference type="EMBL" id="JAG05422.1"/>
    </source>
</evidence>
<dbReference type="EMBL" id="GBHO01038182">
    <property type="protein sequence ID" value="JAG05422.1"/>
    <property type="molecule type" value="Transcribed_RNA"/>
</dbReference>
<evidence type="ECO:0000256" key="1">
    <source>
        <dbReference type="SAM" id="MobiDB-lite"/>
    </source>
</evidence>
<feature type="region of interest" description="Disordered" evidence="1">
    <location>
        <begin position="375"/>
        <end position="396"/>
    </location>
</feature>
<proteinExistence type="predicted"/>
<name>A0A0A9WAE9_LYGHE</name>
<dbReference type="GO" id="GO:0016787">
    <property type="term" value="F:hydrolase activity"/>
    <property type="evidence" value="ECO:0007669"/>
    <property type="project" value="UniProtKB-KW"/>
</dbReference>
<organism evidence="2">
    <name type="scientific">Lygus hesperus</name>
    <name type="common">Western plant bug</name>
    <dbReference type="NCBI Taxonomy" id="30085"/>
    <lineage>
        <taxon>Eukaryota</taxon>
        <taxon>Metazoa</taxon>
        <taxon>Ecdysozoa</taxon>
        <taxon>Arthropoda</taxon>
        <taxon>Hexapoda</taxon>
        <taxon>Insecta</taxon>
        <taxon>Pterygota</taxon>
        <taxon>Neoptera</taxon>
        <taxon>Paraneoptera</taxon>
        <taxon>Hemiptera</taxon>
        <taxon>Heteroptera</taxon>
        <taxon>Panheteroptera</taxon>
        <taxon>Cimicomorpha</taxon>
        <taxon>Miridae</taxon>
        <taxon>Mirini</taxon>
        <taxon>Lygus</taxon>
    </lineage>
</organism>
<accession>A0A0A9WAE9</accession>